<name>A0ACA9SVN9_9GLOM</name>
<reference evidence="1" key="1">
    <citation type="submission" date="2021-06" db="EMBL/GenBank/DDBJ databases">
        <authorList>
            <person name="Kallberg Y."/>
            <person name="Tangrot J."/>
            <person name="Rosling A."/>
        </authorList>
    </citation>
    <scope>NUCLEOTIDE SEQUENCE</scope>
    <source>
        <strain evidence="1">MA461A</strain>
    </source>
</reference>
<evidence type="ECO:0000313" key="2">
    <source>
        <dbReference type="Proteomes" id="UP000789920"/>
    </source>
</evidence>
<comment type="caution">
    <text evidence="1">The sequence shown here is derived from an EMBL/GenBank/DDBJ whole genome shotgun (WGS) entry which is preliminary data.</text>
</comment>
<dbReference type="EMBL" id="CAJVQC010161182">
    <property type="protein sequence ID" value="CAG8848526.1"/>
    <property type="molecule type" value="Genomic_DNA"/>
</dbReference>
<evidence type="ECO:0000313" key="1">
    <source>
        <dbReference type="EMBL" id="CAG8848526.1"/>
    </source>
</evidence>
<gene>
    <name evidence="1" type="ORF">RPERSI_LOCUS35172</name>
</gene>
<feature type="non-terminal residue" evidence="1">
    <location>
        <position position="1"/>
    </location>
</feature>
<proteinExistence type="predicted"/>
<accession>A0ACA9SVN9</accession>
<organism evidence="1 2">
    <name type="scientific">Racocetra persica</name>
    <dbReference type="NCBI Taxonomy" id="160502"/>
    <lineage>
        <taxon>Eukaryota</taxon>
        <taxon>Fungi</taxon>
        <taxon>Fungi incertae sedis</taxon>
        <taxon>Mucoromycota</taxon>
        <taxon>Glomeromycotina</taxon>
        <taxon>Glomeromycetes</taxon>
        <taxon>Diversisporales</taxon>
        <taxon>Gigasporaceae</taxon>
        <taxon>Racocetra</taxon>
    </lineage>
</organism>
<protein>
    <submittedName>
        <fullName evidence="1">29006_t:CDS:1</fullName>
    </submittedName>
</protein>
<keyword evidence="2" id="KW-1185">Reference proteome</keyword>
<sequence length="117" mass="14355">RKYIDNLIDEEIFNDKIKFDKVLYIKPSFATTVNHKKKCARLGETCKNDYLKKIYMEYESRVNEIYPDHIIFDNENFLCKNCRELRECVYYNKHYQLCLENPCNLSRYIQFFNQLIQ</sequence>
<dbReference type="Proteomes" id="UP000789920">
    <property type="component" value="Unassembled WGS sequence"/>
</dbReference>